<sequence length="55" mass="6319">MVLTKNQVEGYLNAHLDDFLFLIESNKDALGIDVLYSDTIKEKDLKTAREYLENA</sequence>
<dbReference type="AlphaFoldDB" id="A0A0F9CZW7"/>
<protein>
    <submittedName>
        <fullName evidence="1">Uncharacterized protein</fullName>
    </submittedName>
</protein>
<reference evidence="1" key="1">
    <citation type="journal article" date="2015" name="Nature">
        <title>Complex archaea that bridge the gap between prokaryotes and eukaryotes.</title>
        <authorList>
            <person name="Spang A."/>
            <person name="Saw J.H."/>
            <person name="Jorgensen S.L."/>
            <person name="Zaremba-Niedzwiedzka K."/>
            <person name="Martijn J."/>
            <person name="Lind A.E."/>
            <person name="van Eijk R."/>
            <person name="Schleper C."/>
            <person name="Guy L."/>
            <person name="Ettema T.J."/>
        </authorList>
    </citation>
    <scope>NUCLEOTIDE SEQUENCE</scope>
</reference>
<feature type="non-terminal residue" evidence="1">
    <location>
        <position position="55"/>
    </location>
</feature>
<evidence type="ECO:0000313" key="1">
    <source>
        <dbReference type="EMBL" id="KKL54839.1"/>
    </source>
</evidence>
<comment type="caution">
    <text evidence="1">The sequence shown here is derived from an EMBL/GenBank/DDBJ whole genome shotgun (WGS) entry which is preliminary data.</text>
</comment>
<gene>
    <name evidence="1" type="ORF">LCGC14_2261420</name>
</gene>
<proteinExistence type="predicted"/>
<accession>A0A0F9CZW7</accession>
<name>A0A0F9CZW7_9ZZZZ</name>
<organism evidence="1">
    <name type="scientific">marine sediment metagenome</name>
    <dbReference type="NCBI Taxonomy" id="412755"/>
    <lineage>
        <taxon>unclassified sequences</taxon>
        <taxon>metagenomes</taxon>
        <taxon>ecological metagenomes</taxon>
    </lineage>
</organism>
<dbReference type="EMBL" id="LAZR01031059">
    <property type="protein sequence ID" value="KKL54839.1"/>
    <property type="molecule type" value="Genomic_DNA"/>
</dbReference>